<dbReference type="RefSeq" id="XP_013877899.1">
    <property type="nucleotide sequence ID" value="XM_014022445.1"/>
</dbReference>
<dbReference type="Proteomes" id="UP000192220">
    <property type="component" value="Unplaced"/>
</dbReference>
<dbReference type="AlphaFoldDB" id="A0A2I4CD33"/>
<dbReference type="PANTHER" id="PTHR46291:SF4">
    <property type="entry name" value="C2 CALCIUM-DEPENDENT DOMAIN-CONTAINING PROTEIN 4C-LIKE"/>
    <property type="match status" value="1"/>
</dbReference>
<evidence type="ECO:0000313" key="3">
    <source>
        <dbReference type="RefSeq" id="XP_013877899.1"/>
    </source>
</evidence>
<accession>A0A2I4CD33</accession>
<dbReference type="InterPro" id="IPR043549">
    <property type="entry name" value="C2C4C/C2C4D"/>
</dbReference>
<gene>
    <name evidence="3 4" type="primary">LOC106527529</name>
</gene>
<proteinExistence type="predicted"/>
<dbReference type="KEGG" id="alim:106527529"/>
<evidence type="ECO:0000313" key="2">
    <source>
        <dbReference type="Proteomes" id="UP000192220"/>
    </source>
</evidence>
<dbReference type="GeneID" id="106527529"/>
<protein>
    <submittedName>
        <fullName evidence="3 4">C2 calcium-dependent domain-containing protein 4C-like</fullName>
    </submittedName>
</protein>
<reference evidence="3 4" key="1">
    <citation type="submission" date="2025-04" db="UniProtKB">
        <authorList>
            <consortium name="RefSeq"/>
        </authorList>
    </citation>
    <scope>IDENTIFICATION</scope>
    <source>
        <strain evidence="3 4">Quisiro</strain>
        <tissue evidence="3 4">Liver</tissue>
    </source>
</reference>
<organism evidence="2 4">
    <name type="scientific">Austrofundulus limnaeus</name>
    <name type="common">Annual killifish</name>
    <dbReference type="NCBI Taxonomy" id="52670"/>
    <lineage>
        <taxon>Eukaryota</taxon>
        <taxon>Metazoa</taxon>
        <taxon>Chordata</taxon>
        <taxon>Craniata</taxon>
        <taxon>Vertebrata</taxon>
        <taxon>Euteleostomi</taxon>
        <taxon>Actinopterygii</taxon>
        <taxon>Neopterygii</taxon>
        <taxon>Teleostei</taxon>
        <taxon>Neoteleostei</taxon>
        <taxon>Acanthomorphata</taxon>
        <taxon>Ovalentaria</taxon>
        <taxon>Atherinomorphae</taxon>
        <taxon>Cyprinodontiformes</taxon>
        <taxon>Rivulidae</taxon>
        <taxon>Austrofundulus</taxon>
    </lineage>
</organism>
<name>A0A2I4CD33_AUSLI</name>
<keyword evidence="2" id="KW-1185">Reference proteome</keyword>
<sequence length="194" mass="20767">MSAVKSGLRAIVLTPERIPSFLIPSRGSFLASPRLHRGSSDRTRLLSDTDSTDTSPPVSPGQVASPRGLLRLPAPPRMGRLRRAAAAAEEADDAAMSLQHVPKVTTPYGFRGLAASPCTSRRESLFHRCKPVKLTVTDAQEDPEGTPHVPSAPGGSRVSYRPVRALGQQMLKELKKPAAALRALSPSHRATSPR</sequence>
<dbReference type="RefSeq" id="XP_013877900.1">
    <property type="nucleotide sequence ID" value="XM_014022446.1"/>
</dbReference>
<feature type="region of interest" description="Disordered" evidence="1">
    <location>
        <begin position="139"/>
        <end position="161"/>
    </location>
</feature>
<feature type="compositionally biased region" description="Basic and acidic residues" evidence="1">
    <location>
        <begin position="38"/>
        <end position="47"/>
    </location>
</feature>
<dbReference type="PANTHER" id="PTHR46291">
    <property type="entry name" value="C2 DOMAIN-CONTAINING PROTEIN"/>
    <property type="match status" value="1"/>
</dbReference>
<evidence type="ECO:0000313" key="4">
    <source>
        <dbReference type="RefSeq" id="XP_013877900.1"/>
    </source>
</evidence>
<evidence type="ECO:0000256" key="1">
    <source>
        <dbReference type="SAM" id="MobiDB-lite"/>
    </source>
</evidence>
<feature type="region of interest" description="Disordered" evidence="1">
    <location>
        <begin position="32"/>
        <end position="74"/>
    </location>
</feature>